<evidence type="ECO:0000313" key="1">
    <source>
        <dbReference type="EMBL" id="OCH17130.1"/>
    </source>
</evidence>
<sequence>MTNDELFNLTDWYHENVIDNNLVSIINQSNSHINNLLKNPTNRKTTLEVVFNDITEALVKMDLSTLSIDDKNILIKLGLNNIILDPAFFSLSNLLLTNESDLHTISARFISMSNIVKTADANFRSLKHTLPQLFEPKKPDDINPEKVFTRLTFHNDASINNVVNLKEWSSSWNTIARGYSMTLGKTPEEFEIISASKGSIIFDLLLNLETVNMIGETFNHIADFAFTMIEIKAALKGLSYFKKNDVQMYEDLKKKLDADMDKKRDSMADDIAQRLFDKHAIDKENNEVKVNLKHGVKELSKFVDKGGDVSFKSNNVEYDEQVLLVNDALLMLQNSSKEQKLIEDKTTDIE</sequence>
<proteinExistence type="predicted"/>
<dbReference type="EMBL" id="MAJU01000031">
    <property type="protein sequence ID" value="OCH17130.1"/>
    <property type="molecule type" value="Genomic_DNA"/>
</dbReference>
<comment type="caution">
    <text evidence="1">The sequence shown here is derived from an EMBL/GenBank/DDBJ whole genome shotgun (WGS) entry which is preliminary data.</text>
</comment>
<dbReference type="RefSeq" id="WP_065612211.1">
    <property type="nucleotide sequence ID" value="NZ_CAWMPN010000031.1"/>
</dbReference>
<dbReference type="Proteomes" id="UP000093523">
    <property type="component" value="Unassembled WGS sequence"/>
</dbReference>
<evidence type="ECO:0000313" key="2">
    <source>
        <dbReference type="Proteomes" id="UP000093523"/>
    </source>
</evidence>
<dbReference type="AlphaFoldDB" id="A0A1B9NTZ4"/>
<protein>
    <submittedName>
        <fullName evidence="1">Uncharacterized protein</fullName>
    </submittedName>
</protein>
<accession>A0A1B9NTZ4</accession>
<dbReference type="OrthoDB" id="5874981at2"/>
<name>A0A1B9NTZ4_ALILO</name>
<gene>
    <name evidence="1" type="ORF">A6E04_19960</name>
</gene>
<organism evidence="1 2">
    <name type="scientific">Aliivibrio logei</name>
    <name type="common">Vibrio logei</name>
    <dbReference type="NCBI Taxonomy" id="688"/>
    <lineage>
        <taxon>Bacteria</taxon>
        <taxon>Pseudomonadati</taxon>
        <taxon>Pseudomonadota</taxon>
        <taxon>Gammaproteobacteria</taxon>
        <taxon>Vibrionales</taxon>
        <taxon>Vibrionaceae</taxon>
        <taxon>Aliivibrio</taxon>
    </lineage>
</organism>
<reference evidence="1 2" key="1">
    <citation type="submission" date="2016-06" db="EMBL/GenBank/DDBJ databases">
        <authorList>
            <person name="Kjaerup R.B."/>
            <person name="Dalgaard T.S."/>
            <person name="Juul-Madsen H.R."/>
        </authorList>
    </citation>
    <scope>NUCLEOTIDE SEQUENCE [LARGE SCALE GENOMIC DNA]</scope>
    <source>
        <strain evidence="1 2">1S159</strain>
    </source>
</reference>